<keyword evidence="3" id="KW-1185">Reference proteome</keyword>
<reference evidence="2" key="1">
    <citation type="submission" date="2018-11" db="EMBL/GenBank/DDBJ databases">
        <authorList>
            <consortium name="Pathogen Informatics"/>
        </authorList>
    </citation>
    <scope>NUCLEOTIDE SEQUENCE</scope>
</reference>
<feature type="compositionally biased region" description="Basic and acidic residues" evidence="1">
    <location>
        <begin position="153"/>
        <end position="162"/>
    </location>
</feature>
<feature type="region of interest" description="Disordered" evidence="1">
    <location>
        <begin position="148"/>
        <end position="178"/>
    </location>
</feature>
<accession>A0A448XJN8</accession>
<dbReference type="AlphaFoldDB" id="A0A448XJN8"/>
<sequence length="229" mass="25077">MVMSQSTNMEKRPSPKQSTLIEYPAFIADSHEPEHSSPEGTDVGEITRKLSAFANTTRGGAREVIEARSKSKSLTPTGKDSGWLASVSSPAQSNKLQMRVADQAGSCISAETQALTPLGEGSRLASDTDPWSHAELLSKYLHRDSSSSSLVMRHNEREDKVDTQTTGYEAMQEKSKPQANPLLRRDFAHPKLSDPVSSGSVSSISHSMMNRSSEQKAEVKNLSLYVYIY</sequence>
<protein>
    <submittedName>
        <fullName evidence="2">Uncharacterized protein</fullName>
    </submittedName>
</protein>
<dbReference type="Proteomes" id="UP000784294">
    <property type="component" value="Unassembled WGS sequence"/>
</dbReference>
<evidence type="ECO:0000256" key="1">
    <source>
        <dbReference type="SAM" id="MobiDB-lite"/>
    </source>
</evidence>
<feature type="compositionally biased region" description="Basic and acidic residues" evidence="1">
    <location>
        <begin position="60"/>
        <end position="69"/>
    </location>
</feature>
<proteinExistence type="predicted"/>
<dbReference type="EMBL" id="CAAALY010257318">
    <property type="protein sequence ID" value="VEL38239.1"/>
    <property type="molecule type" value="Genomic_DNA"/>
</dbReference>
<gene>
    <name evidence="2" type="ORF">PXEA_LOCUS31679</name>
</gene>
<evidence type="ECO:0000313" key="2">
    <source>
        <dbReference type="EMBL" id="VEL38239.1"/>
    </source>
</evidence>
<comment type="caution">
    <text evidence="2">The sequence shown here is derived from an EMBL/GenBank/DDBJ whole genome shotgun (WGS) entry which is preliminary data.</text>
</comment>
<feature type="region of interest" description="Disordered" evidence="1">
    <location>
        <begin position="1"/>
        <end position="86"/>
    </location>
</feature>
<evidence type="ECO:0000313" key="3">
    <source>
        <dbReference type="Proteomes" id="UP000784294"/>
    </source>
</evidence>
<organism evidence="2 3">
    <name type="scientific">Protopolystoma xenopodis</name>
    <dbReference type="NCBI Taxonomy" id="117903"/>
    <lineage>
        <taxon>Eukaryota</taxon>
        <taxon>Metazoa</taxon>
        <taxon>Spiralia</taxon>
        <taxon>Lophotrochozoa</taxon>
        <taxon>Platyhelminthes</taxon>
        <taxon>Monogenea</taxon>
        <taxon>Polyopisthocotylea</taxon>
        <taxon>Polystomatidea</taxon>
        <taxon>Polystomatidae</taxon>
        <taxon>Protopolystoma</taxon>
    </lineage>
</organism>
<name>A0A448XJN8_9PLAT</name>